<name>A0ABP6XTD7_9ACTN</name>
<dbReference type="Pfam" id="PF10067">
    <property type="entry name" value="DUF2306"/>
    <property type="match status" value="1"/>
</dbReference>
<proteinExistence type="predicted"/>
<feature type="transmembrane region" description="Helical" evidence="1">
    <location>
        <begin position="156"/>
        <end position="177"/>
    </location>
</feature>
<evidence type="ECO:0000313" key="3">
    <source>
        <dbReference type="Proteomes" id="UP001500767"/>
    </source>
</evidence>
<keyword evidence="1" id="KW-0472">Membrane</keyword>
<feature type="transmembrane region" description="Helical" evidence="1">
    <location>
        <begin position="197"/>
        <end position="216"/>
    </location>
</feature>
<keyword evidence="1" id="KW-0812">Transmembrane</keyword>
<reference evidence="3" key="1">
    <citation type="journal article" date="2019" name="Int. J. Syst. Evol. Microbiol.">
        <title>The Global Catalogue of Microorganisms (GCM) 10K type strain sequencing project: providing services to taxonomists for standard genome sequencing and annotation.</title>
        <authorList>
            <consortium name="The Broad Institute Genomics Platform"/>
            <consortium name="The Broad Institute Genome Sequencing Center for Infectious Disease"/>
            <person name="Wu L."/>
            <person name="Ma J."/>
        </authorList>
    </citation>
    <scope>NUCLEOTIDE SEQUENCE [LARGE SCALE GENOMIC DNA]</scope>
    <source>
        <strain evidence="3">JCM 16540</strain>
    </source>
</reference>
<dbReference type="InterPro" id="IPR018750">
    <property type="entry name" value="DUF2306_membrane"/>
</dbReference>
<keyword evidence="3" id="KW-1185">Reference proteome</keyword>
<evidence type="ECO:0000256" key="1">
    <source>
        <dbReference type="SAM" id="Phobius"/>
    </source>
</evidence>
<feature type="transmembrane region" description="Helical" evidence="1">
    <location>
        <begin position="55"/>
        <end position="80"/>
    </location>
</feature>
<keyword evidence="1" id="KW-1133">Transmembrane helix</keyword>
<sequence length="261" mass="28463">MAVRRTSIALVVTVWISVTLFGAYILAHYAGAVTDQDLPSWNAVLPRLYEPTTPAATVAIGLHFLAGGVILVLGCVQLLASVRARWPAVHRWLGRVYVAASLLAGLGGLGFILAKGTVGGFVMDLGFGLYGVLMVGCAVQAYRYARARQIERHRAWALRLFALAVGSWLYRMEYGFWLLLVGDVGHTDDFRGGFDRVMAFFFYVPNLIVVGVLLRGRGRTSSTAARRSAVVVQLVATAFLVLGTYFFTVEIWAPAVADRFS</sequence>
<gene>
    <name evidence="2" type="ORF">GCM10022197_29950</name>
</gene>
<protein>
    <submittedName>
        <fullName evidence="2">DUF2306 domain-containing protein</fullName>
    </submittedName>
</protein>
<feature type="transmembrane region" description="Helical" evidence="1">
    <location>
        <begin position="125"/>
        <end position="144"/>
    </location>
</feature>
<feature type="transmembrane region" description="Helical" evidence="1">
    <location>
        <begin position="7"/>
        <end position="30"/>
    </location>
</feature>
<evidence type="ECO:0000313" key="2">
    <source>
        <dbReference type="EMBL" id="GAA3571469.1"/>
    </source>
</evidence>
<feature type="transmembrane region" description="Helical" evidence="1">
    <location>
        <begin position="92"/>
        <end position="113"/>
    </location>
</feature>
<organism evidence="2 3">
    <name type="scientific">Microlunatus spumicola</name>
    <dbReference type="NCBI Taxonomy" id="81499"/>
    <lineage>
        <taxon>Bacteria</taxon>
        <taxon>Bacillati</taxon>
        <taxon>Actinomycetota</taxon>
        <taxon>Actinomycetes</taxon>
        <taxon>Propionibacteriales</taxon>
        <taxon>Propionibacteriaceae</taxon>
        <taxon>Microlunatus</taxon>
    </lineage>
</organism>
<feature type="transmembrane region" description="Helical" evidence="1">
    <location>
        <begin position="228"/>
        <end position="247"/>
    </location>
</feature>
<dbReference type="EMBL" id="BAAAYR010000004">
    <property type="protein sequence ID" value="GAA3571469.1"/>
    <property type="molecule type" value="Genomic_DNA"/>
</dbReference>
<dbReference type="Proteomes" id="UP001500767">
    <property type="component" value="Unassembled WGS sequence"/>
</dbReference>
<dbReference type="RefSeq" id="WP_204913425.1">
    <property type="nucleotide sequence ID" value="NZ_BAAAYR010000004.1"/>
</dbReference>
<comment type="caution">
    <text evidence="2">The sequence shown here is derived from an EMBL/GenBank/DDBJ whole genome shotgun (WGS) entry which is preliminary data.</text>
</comment>
<accession>A0ABP6XTD7</accession>